<gene>
    <name evidence="2" type="ORF">PSALAMII_LOCUS10624</name>
</gene>
<proteinExistence type="predicted"/>
<dbReference type="SUPFAM" id="SSF75304">
    <property type="entry name" value="Amidase signature (AS) enzymes"/>
    <property type="match status" value="1"/>
</dbReference>
<accession>A0A9W4JZM9</accession>
<dbReference type="PANTHER" id="PTHR42678">
    <property type="entry name" value="AMIDASE"/>
    <property type="match status" value="1"/>
</dbReference>
<evidence type="ECO:0000313" key="2">
    <source>
        <dbReference type="EMBL" id="CAG8428538.1"/>
    </source>
</evidence>
<protein>
    <recommendedName>
        <fullName evidence="1">Amidase domain-containing protein</fullName>
    </recommendedName>
</protein>
<evidence type="ECO:0000313" key="3">
    <source>
        <dbReference type="Proteomes" id="UP001152592"/>
    </source>
</evidence>
<dbReference type="Gene3D" id="3.90.1300.10">
    <property type="entry name" value="Amidase signature (AS) domain"/>
    <property type="match status" value="1"/>
</dbReference>
<name>A0A9W4JZM9_9EURO</name>
<evidence type="ECO:0000259" key="1">
    <source>
        <dbReference type="Pfam" id="PF01425"/>
    </source>
</evidence>
<feature type="domain" description="Amidase" evidence="1">
    <location>
        <begin position="24"/>
        <end position="468"/>
    </location>
</feature>
<reference evidence="2" key="1">
    <citation type="submission" date="2021-07" db="EMBL/GenBank/DDBJ databases">
        <authorList>
            <person name="Branca A.L. A."/>
        </authorList>
    </citation>
    <scope>NUCLEOTIDE SEQUENCE</scope>
</reference>
<dbReference type="AlphaFoldDB" id="A0A9W4JZM9"/>
<dbReference type="Proteomes" id="UP001152592">
    <property type="component" value="Unassembled WGS sequence"/>
</dbReference>
<dbReference type="PANTHER" id="PTHR42678:SF5">
    <property type="entry name" value="GLUTAMYL-TRNA(GLN) AMIDOTRANSFERASE SUBUNIT A"/>
    <property type="match status" value="1"/>
</dbReference>
<dbReference type="EMBL" id="CAJVPD010000301">
    <property type="protein sequence ID" value="CAG8428538.1"/>
    <property type="molecule type" value="Genomic_DNA"/>
</dbReference>
<sequence length="492" mass="52663">MNGMTISKFHSALAQDPSLAPTLITNALNSIANHDAILKSIITTNPSATSEATQSQTQPNPNLPLHNIPIILKDNYTTPTHPTTAGVLALTITPKTTSKSTVYTRLKNAGAIILAKANLHEFALQGITLSSVRGQTLNPYDPSRTPGGSSGGTAAAIAAGFAIAGCGTDTVNSLRSPASACGIVGFRPSTGRIPTDGVVPVSFTQDVLGPMAGCVADVRVVYAVMAGLPTFVCGSRRKWRVGVLESFFGAEGLDDETVAENRIVTDVIGKALHSIRDIVELVPIARPEWCFETLSAKGDTQAFEFKYSLDKFLAGVESSHSSLESIVRSGEYSREAVTEVFEAGLVDPDTYCVNSQAYRDRLEFIAGLKGDVDCCFEEFGVDAFVYPHQRQLPVKIGERKQGGRNGILAALTGRPAICIPGKWISMDFDFGCWLICIAGMSPRTETAVLGVPIGVEFMGKRWGEEDLLDLAECVEGILQVRPAPDMRFFESK</sequence>
<dbReference type="Pfam" id="PF01425">
    <property type="entry name" value="Amidase"/>
    <property type="match status" value="1"/>
</dbReference>
<dbReference type="InterPro" id="IPR023631">
    <property type="entry name" value="Amidase_dom"/>
</dbReference>
<dbReference type="OrthoDB" id="3509362at2759"/>
<dbReference type="InterPro" id="IPR036928">
    <property type="entry name" value="AS_sf"/>
</dbReference>
<organism evidence="2 3">
    <name type="scientific">Penicillium salamii</name>
    <dbReference type="NCBI Taxonomy" id="1612424"/>
    <lineage>
        <taxon>Eukaryota</taxon>
        <taxon>Fungi</taxon>
        <taxon>Dikarya</taxon>
        <taxon>Ascomycota</taxon>
        <taxon>Pezizomycotina</taxon>
        <taxon>Eurotiomycetes</taxon>
        <taxon>Eurotiomycetidae</taxon>
        <taxon>Eurotiales</taxon>
        <taxon>Aspergillaceae</taxon>
        <taxon>Penicillium</taxon>
    </lineage>
</organism>
<comment type="caution">
    <text evidence="2">The sequence shown here is derived from an EMBL/GenBank/DDBJ whole genome shotgun (WGS) entry which is preliminary data.</text>
</comment>